<dbReference type="Proteomes" id="UP000217103">
    <property type="component" value="Unassembled WGS sequence"/>
</dbReference>
<dbReference type="InterPro" id="IPR003594">
    <property type="entry name" value="HATPase_dom"/>
</dbReference>
<keyword evidence="3" id="KW-0597">Phosphoprotein</keyword>
<evidence type="ECO:0000256" key="5">
    <source>
        <dbReference type="ARBA" id="ARBA00022741"/>
    </source>
</evidence>
<gene>
    <name evidence="12" type="ORF">SAMN04489764_4307</name>
</gene>
<evidence type="ECO:0000256" key="3">
    <source>
        <dbReference type="ARBA" id="ARBA00022553"/>
    </source>
</evidence>
<keyword evidence="9" id="KW-1133">Transmembrane helix</keyword>
<evidence type="ECO:0000259" key="10">
    <source>
        <dbReference type="Pfam" id="PF02518"/>
    </source>
</evidence>
<dbReference type="InterPro" id="IPR036890">
    <property type="entry name" value="HATPase_C_sf"/>
</dbReference>
<dbReference type="STRING" id="35622.SAMN04489764_4307"/>
<dbReference type="Gene3D" id="3.30.565.10">
    <property type="entry name" value="Histidine kinase-like ATPase, C-terminal domain"/>
    <property type="match status" value="1"/>
</dbReference>
<dbReference type="GO" id="GO:0000155">
    <property type="term" value="F:phosphorelay sensor kinase activity"/>
    <property type="evidence" value="ECO:0007669"/>
    <property type="project" value="InterPro"/>
</dbReference>
<dbReference type="GO" id="GO:0046983">
    <property type="term" value="F:protein dimerization activity"/>
    <property type="evidence" value="ECO:0007669"/>
    <property type="project" value="InterPro"/>
</dbReference>
<comment type="catalytic activity">
    <reaction evidence="1">
        <text>ATP + protein L-histidine = ADP + protein N-phospho-L-histidine.</text>
        <dbReference type="EC" id="2.7.13.3"/>
    </reaction>
</comment>
<keyword evidence="8" id="KW-0902">Two-component regulatory system</keyword>
<evidence type="ECO:0000259" key="11">
    <source>
        <dbReference type="Pfam" id="PF07730"/>
    </source>
</evidence>
<dbReference type="PANTHER" id="PTHR24421">
    <property type="entry name" value="NITRATE/NITRITE SENSOR PROTEIN NARX-RELATED"/>
    <property type="match status" value="1"/>
</dbReference>
<dbReference type="InterPro" id="IPR011712">
    <property type="entry name" value="Sig_transdc_His_kin_sub3_dim/P"/>
</dbReference>
<dbReference type="SUPFAM" id="SSF55874">
    <property type="entry name" value="ATPase domain of HSP90 chaperone/DNA topoisomerase II/histidine kinase"/>
    <property type="match status" value="1"/>
</dbReference>
<sequence length="390" mass="41952">MRRAAISRFRRFSCAVAVVTILSPAVLAPLSGLVLAIPTALVVAVAILPWPIGRVSLAQAAGAVGVLSLVLDLAYFGQRDLVLVWLTFEVGGLTILLGRVIREVPGRQVGVVAAVTGAAAVLAPLRFTLRASPPDWRASVVSIILVMFPLTLAVVVGLYLRALDNRRKRAVAEARREQRLELARELHDFVAHEVTGILLEVQAAQTREYDPVENRALLARLEEASQRALSSMDETLRTLRDPDGADGGSGSLRRDDLHELPALVGRFRESSTANVVLDFEEGLADLLPRRVQRTAFRIVLESLTNIRRHATKATEVRVTVRRVEGVAEETVEVSVANNGGRGGLLSADRRGGGTGLIDLNERVVALGGTLTAGPEGKGWCVRAHLPIAMA</sequence>
<evidence type="ECO:0000256" key="1">
    <source>
        <dbReference type="ARBA" id="ARBA00000085"/>
    </source>
</evidence>
<evidence type="ECO:0000256" key="4">
    <source>
        <dbReference type="ARBA" id="ARBA00022679"/>
    </source>
</evidence>
<feature type="domain" description="Histidine kinase/HSP90-like ATPase" evidence="10">
    <location>
        <begin position="292"/>
        <end position="387"/>
    </location>
</feature>
<dbReference type="GO" id="GO:0016020">
    <property type="term" value="C:membrane"/>
    <property type="evidence" value="ECO:0007669"/>
    <property type="project" value="InterPro"/>
</dbReference>
<keyword evidence="9" id="KW-0812">Transmembrane</keyword>
<feature type="transmembrane region" description="Helical" evidence="9">
    <location>
        <begin position="139"/>
        <end position="160"/>
    </location>
</feature>
<keyword evidence="7" id="KW-0067">ATP-binding</keyword>
<evidence type="ECO:0000256" key="8">
    <source>
        <dbReference type="ARBA" id="ARBA00023012"/>
    </source>
</evidence>
<dbReference type="PANTHER" id="PTHR24421:SF10">
    <property type="entry name" value="NITRATE_NITRITE SENSOR PROTEIN NARQ"/>
    <property type="match status" value="1"/>
</dbReference>
<dbReference type="GO" id="GO:0005524">
    <property type="term" value="F:ATP binding"/>
    <property type="evidence" value="ECO:0007669"/>
    <property type="project" value="UniProtKB-KW"/>
</dbReference>
<accession>A0A1H1HD50</accession>
<dbReference type="CDD" id="cd16917">
    <property type="entry name" value="HATPase_UhpB-NarQ-NarX-like"/>
    <property type="match status" value="1"/>
</dbReference>
<organism evidence="12 13">
    <name type="scientific">Thermostaphylospora chromogena</name>
    <dbReference type="NCBI Taxonomy" id="35622"/>
    <lineage>
        <taxon>Bacteria</taxon>
        <taxon>Bacillati</taxon>
        <taxon>Actinomycetota</taxon>
        <taxon>Actinomycetes</taxon>
        <taxon>Streptosporangiales</taxon>
        <taxon>Thermomonosporaceae</taxon>
        <taxon>Thermostaphylospora</taxon>
    </lineage>
</organism>
<feature type="transmembrane region" description="Helical" evidence="9">
    <location>
        <begin position="12"/>
        <end position="27"/>
    </location>
</feature>
<dbReference type="Pfam" id="PF02518">
    <property type="entry name" value="HATPase_c"/>
    <property type="match status" value="1"/>
</dbReference>
<dbReference type="Pfam" id="PF07730">
    <property type="entry name" value="HisKA_3"/>
    <property type="match status" value="1"/>
</dbReference>
<dbReference type="AlphaFoldDB" id="A0A1H1HD50"/>
<dbReference type="EC" id="2.7.13.3" evidence="2"/>
<evidence type="ECO:0000256" key="9">
    <source>
        <dbReference type="SAM" id="Phobius"/>
    </source>
</evidence>
<dbReference type="InterPro" id="IPR050482">
    <property type="entry name" value="Sensor_HK_TwoCompSys"/>
</dbReference>
<proteinExistence type="predicted"/>
<keyword evidence="13" id="KW-1185">Reference proteome</keyword>
<evidence type="ECO:0000256" key="6">
    <source>
        <dbReference type="ARBA" id="ARBA00022777"/>
    </source>
</evidence>
<keyword evidence="9" id="KW-0472">Membrane</keyword>
<keyword evidence="5" id="KW-0547">Nucleotide-binding</keyword>
<dbReference type="Gene3D" id="1.20.5.1930">
    <property type="match status" value="1"/>
</dbReference>
<evidence type="ECO:0000256" key="7">
    <source>
        <dbReference type="ARBA" id="ARBA00022840"/>
    </source>
</evidence>
<evidence type="ECO:0000256" key="2">
    <source>
        <dbReference type="ARBA" id="ARBA00012438"/>
    </source>
</evidence>
<feature type="domain" description="Signal transduction histidine kinase subgroup 3 dimerisation and phosphoacceptor" evidence="11">
    <location>
        <begin position="179"/>
        <end position="242"/>
    </location>
</feature>
<dbReference type="EMBL" id="FNKK01000002">
    <property type="protein sequence ID" value="SDR23392.1"/>
    <property type="molecule type" value="Genomic_DNA"/>
</dbReference>
<protein>
    <recommendedName>
        <fullName evidence="2">histidine kinase</fullName>
        <ecNumber evidence="2">2.7.13.3</ecNumber>
    </recommendedName>
</protein>
<keyword evidence="6 12" id="KW-0418">Kinase</keyword>
<keyword evidence="4" id="KW-0808">Transferase</keyword>
<evidence type="ECO:0000313" key="13">
    <source>
        <dbReference type="Proteomes" id="UP000217103"/>
    </source>
</evidence>
<feature type="transmembrane region" description="Helical" evidence="9">
    <location>
        <begin position="57"/>
        <end position="76"/>
    </location>
</feature>
<evidence type="ECO:0000313" key="12">
    <source>
        <dbReference type="EMBL" id="SDR23392.1"/>
    </source>
</evidence>
<name>A0A1H1HD50_9ACTN</name>
<feature type="transmembrane region" description="Helical" evidence="9">
    <location>
        <begin position="108"/>
        <end position="127"/>
    </location>
</feature>
<reference evidence="12 13" key="1">
    <citation type="submission" date="2016-10" db="EMBL/GenBank/DDBJ databases">
        <authorList>
            <person name="de Groot N.N."/>
        </authorList>
    </citation>
    <scope>NUCLEOTIDE SEQUENCE [LARGE SCALE GENOMIC DNA]</scope>
    <source>
        <strain evidence="12 13">DSM 43794</strain>
    </source>
</reference>